<comment type="caution">
    <text evidence="2">The sequence shown here is derived from an EMBL/GenBank/DDBJ whole genome shotgun (WGS) entry which is preliminary data.</text>
</comment>
<feature type="compositionally biased region" description="Basic and acidic residues" evidence="1">
    <location>
        <begin position="681"/>
        <end position="690"/>
    </location>
</feature>
<gene>
    <name evidence="2" type="ORF">LTR36_002373</name>
</gene>
<feature type="compositionally biased region" description="Basic and acidic residues" evidence="1">
    <location>
        <begin position="962"/>
        <end position="986"/>
    </location>
</feature>
<feature type="region of interest" description="Disordered" evidence="1">
    <location>
        <begin position="463"/>
        <end position="491"/>
    </location>
</feature>
<name>A0AAV9JML6_9PEZI</name>
<feature type="region of interest" description="Disordered" evidence="1">
    <location>
        <begin position="507"/>
        <end position="809"/>
    </location>
</feature>
<sequence length="1135" mass="123137">MAAMPSSARAGEVACPDPSAHEHSHKLSEQASTAALYVTDPARHMDQKHMDPRKNLFDANGKLSSSSAATSLKYARPQDLPSYPSSGLNNADSAGKAAMLAKDYKMKDLWQPELSSAGSKAALIAHRDGVKLDLWEPTPSKAGNSAAVIAMRNKNLSPQLDRGYTPDGKQKALMAATLSINRSRSGSQPAAVTAATYPDQHNAASNALNAASVSHRNSVKAAPDGWDSPANQAARIKNIKGHVNPAMYGEHPPVQIEEDEKAHDAALRASAVSMAKQMYQYQNRTMLEPGLTGGKAGADAANARMQPSEQLDVKQEALRYIHLQDAAHKLAQERLAKIDKDSENAKYREYYGYPDNQAPKPRSSMNRLSMGGRSRRRAGSEGTADLDDSDDEQQARRIRSQMNQLNSGLSSVDEKKRTDDRARLMAAAEKKVHAQMHNMDEKIFADTGKVPPAMMEEWEAKARKRAQEDRDLQSRPENKGKTHIGGGKFMDQSEIEAIAAARLKPTLDEINDTAEKKRARDEEIRVDKDREHTKQMEEKIKSSKQKEEWKRVRDSDKAAARKERDEAKARKEEEKRLAKEDKRKSRETKRPETAELVGVAATCTATEDGTPGEEPEEKKRGGLFSRLRRSRKGREEKTIEDDKPAGAVVALGAAGAAAGGVVAGEAADEPKLDDSDNEDELERKGVKDVGEEPTYEAHPAIAVPTIAHDEQALEPTISNTRALRPNIERHLTELADSDESDDDSLFDDDDDDDEFDEPERARNEEELAEKGKNHFAALGEDSTGVMSSTLGEEQTAPLSSTFGEDESDAVRGNLGQYEAHAVAARIGAAPLDGPAETPYAENDVSPLESEHHHGRDAAVAGGVGAAGVAAYEPTRGDETGPAPHTIGPHKSDIANVVDPRVLPDPKHLGNQKEAATGAAPSPIVKTGPDEQLQAQEPSDQQQKGLRGFFSKLRRKQSMAESEMEKPKKSSSEAKSSERNVLKKDARVGAATAAGEKPVSRQVRTDGLVGDGRKTSGLDSNDSATSPSSFKRGEGDLKDPEDASSSGADEDELNRGRGSGGIGSRMKDYAKAEFGFGDLDKGPHPKLGGGTRADDDEDQFEEARDHFDERLAPPPSFAGQKKSESPVRETKFREEV</sequence>
<feature type="region of interest" description="Disordered" evidence="1">
    <location>
        <begin position="832"/>
        <end position="1135"/>
    </location>
</feature>
<accession>A0AAV9JML6</accession>
<feature type="region of interest" description="Disordered" evidence="1">
    <location>
        <begin position="350"/>
        <end position="394"/>
    </location>
</feature>
<proteinExistence type="predicted"/>
<feature type="compositionally biased region" description="Polar residues" evidence="1">
    <location>
        <begin position="1016"/>
        <end position="1028"/>
    </location>
</feature>
<feature type="compositionally biased region" description="Basic and acidic residues" evidence="1">
    <location>
        <begin position="463"/>
        <end position="480"/>
    </location>
</feature>
<feature type="region of interest" description="Disordered" evidence="1">
    <location>
        <begin position="68"/>
        <end position="90"/>
    </location>
</feature>
<dbReference type="EMBL" id="JAVFHQ010000016">
    <property type="protein sequence ID" value="KAK4546236.1"/>
    <property type="molecule type" value="Genomic_DNA"/>
</dbReference>
<protein>
    <recommendedName>
        <fullName evidence="4">Eisosome protein 1</fullName>
    </recommendedName>
</protein>
<dbReference type="InterPro" id="IPR024527">
    <property type="entry name" value="Eisosome1"/>
</dbReference>
<feature type="compositionally biased region" description="Basic and acidic residues" evidence="1">
    <location>
        <begin position="513"/>
        <end position="593"/>
    </location>
</feature>
<feature type="compositionally biased region" description="Acidic residues" evidence="1">
    <location>
        <begin position="735"/>
        <end position="757"/>
    </location>
</feature>
<keyword evidence="3" id="KW-1185">Reference proteome</keyword>
<evidence type="ECO:0000313" key="2">
    <source>
        <dbReference type="EMBL" id="KAK4546236.1"/>
    </source>
</evidence>
<feature type="compositionally biased region" description="Polar residues" evidence="1">
    <location>
        <begin position="932"/>
        <end position="943"/>
    </location>
</feature>
<feature type="compositionally biased region" description="Basic and acidic residues" evidence="1">
    <location>
        <begin position="758"/>
        <end position="772"/>
    </location>
</feature>
<feature type="compositionally biased region" description="Basic and acidic residues" evidence="1">
    <location>
        <begin position="633"/>
        <end position="644"/>
    </location>
</feature>
<dbReference type="Pfam" id="PF12757">
    <property type="entry name" value="Eisosome1"/>
    <property type="match status" value="1"/>
</dbReference>
<feature type="compositionally biased region" description="Basic and acidic residues" evidence="1">
    <location>
        <begin position="1120"/>
        <end position="1135"/>
    </location>
</feature>
<feature type="compositionally biased region" description="Basic and acidic residues" evidence="1">
    <location>
        <begin position="1030"/>
        <end position="1040"/>
    </location>
</feature>
<feature type="compositionally biased region" description="Low complexity" evidence="1">
    <location>
        <begin position="645"/>
        <end position="656"/>
    </location>
</feature>
<feature type="compositionally biased region" description="Low complexity" evidence="1">
    <location>
        <begin position="362"/>
        <end position="372"/>
    </location>
</feature>
<organism evidence="2 3">
    <name type="scientific">Oleoguttula mirabilis</name>
    <dbReference type="NCBI Taxonomy" id="1507867"/>
    <lineage>
        <taxon>Eukaryota</taxon>
        <taxon>Fungi</taxon>
        <taxon>Dikarya</taxon>
        <taxon>Ascomycota</taxon>
        <taxon>Pezizomycotina</taxon>
        <taxon>Dothideomycetes</taxon>
        <taxon>Dothideomycetidae</taxon>
        <taxon>Mycosphaerellales</taxon>
        <taxon>Teratosphaeriaceae</taxon>
        <taxon>Oleoguttula</taxon>
    </lineage>
</organism>
<dbReference type="PANTHER" id="PTHR28298">
    <property type="entry name" value="EISOSOME PROTEIN 1"/>
    <property type="match status" value="1"/>
</dbReference>
<evidence type="ECO:0008006" key="4">
    <source>
        <dbReference type="Google" id="ProtNLM"/>
    </source>
</evidence>
<feature type="compositionally biased region" description="Basic and acidic residues" evidence="1">
    <location>
        <begin position="19"/>
        <end position="28"/>
    </location>
</feature>
<feature type="compositionally biased region" description="Basic and acidic residues" evidence="1">
    <location>
        <begin position="1100"/>
        <end position="1110"/>
    </location>
</feature>
<evidence type="ECO:0000313" key="3">
    <source>
        <dbReference type="Proteomes" id="UP001324427"/>
    </source>
</evidence>
<feature type="region of interest" description="Disordered" evidence="1">
    <location>
        <begin position="1"/>
        <end position="30"/>
    </location>
</feature>
<evidence type="ECO:0000256" key="1">
    <source>
        <dbReference type="SAM" id="MobiDB-lite"/>
    </source>
</evidence>
<dbReference type="Proteomes" id="UP001324427">
    <property type="component" value="Unassembled WGS sequence"/>
</dbReference>
<feature type="compositionally biased region" description="Polar residues" evidence="1">
    <location>
        <begin position="784"/>
        <end position="802"/>
    </location>
</feature>
<dbReference type="AlphaFoldDB" id="A0AAV9JML6"/>
<dbReference type="PANTHER" id="PTHR28298:SF1">
    <property type="entry name" value="EISOSOME PROTEIN 1"/>
    <property type="match status" value="1"/>
</dbReference>
<dbReference type="GO" id="GO:0070941">
    <property type="term" value="P:eisosome assembly"/>
    <property type="evidence" value="ECO:0007669"/>
    <property type="project" value="TreeGrafter"/>
</dbReference>
<reference evidence="2 3" key="1">
    <citation type="submission" date="2021-11" db="EMBL/GenBank/DDBJ databases">
        <title>Black yeast isolated from Biological Soil Crust.</title>
        <authorList>
            <person name="Kurbessoian T."/>
        </authorList>
    </citation>
    <scope>NUCLEOTIDE SEQUENCE [LARGE SCALE GENOMIC DNA]</scope>
    <source>
        <strain evidence="2 3">CCFEE 5522</strain>
    </source>
</reference>